<evidence type="ECO:0000259" key="1">
    <source>
        <dbReference type="Pfam" id="PF08241"/>
    </source>
</evidence>
<dbReference type="GO" id="GO:0008757">
    <property type="term" value="F:S-adenosylmethionine-dependent methyltransferase activity"/>
    <property type="evidence" value="ECO:0007669"/>
    <property type="project" value="InterPro"/>
</dbReference>
<dbReference type="InterPro" id="IPR029063">
    <property type="entry name" value="SAM-dependent_MTases_sf"/>
</dbReference>
<gene>
    <name evidence="2" type="ORF">A2938_01955</name>
</gene>
<dbReference type="PANTHER" id="PTHR43591:SF24">
    <property type="entry name" value="2-METHOXY-6-POLYPRENYL-1,4-BENZOQUINOL METHYLASE, MITOCHONDRIAL"/>
    <property type="match status" value="1"/>
</dbReference>
<dbReference type="CDD" id="cd02440">
    <property type="entry name" value="AdoMet_MTases"/>
    <property type="match status" value="1"/>
</dbReference>
<feature type="domain" description="Methyltransferase type 11" evidence="1">
    <location>
        <begin position="39"/>
        <end position="119"/>
    </location>
</feature>
<sequence>MLKSIGLKSSSALKGGTALRFVTDISKRHFRGSSEIELLDVGCGAGHFLRSLPPIFRGTGVDYNGLAAQSVNISYERLPFPDSSFDIATAWQVLEHLENPFFAGREIHRVLRPEGIFIFSVPNIKHIRTRMHFFLSGGILRWNKRNDHLFVPLEAVLKKRLFQGFCMINRVYADGPAILPAHFLFAKNEYWVLQKD</sequence>
<dbReference type="Gene3D" id="3.40.50.150">
    <property type="entry name" value="Vaccinia Virus protein VP39"/>
    <property type="match status" value="1"/>
</dbReference>
<dbReference type="PANTHER" id="PTHR43591">
    <property type="entry name" value="METHYLTRANSFERASE"/>
    <property type="match status" value="1"/>
</dbReference>
<name>A0A1G2NGG1_9BACT</name>
<proteinExistence type="predicted"/>
<dbReference type="InterPro" id="IPR013216">
    <property type="entry name" value="Methyltransf_11"/>
</dbReference>
<dbReference type="AlphaFoldDB" id="A0A1G2NGG1"/>
<dbReference type="SUPFAM" id="SSF53335">
    <property type="entry name" value="S-adenosyl-L-methionine-dependent methyltransferases"/>
    <property type="match status" value="1"/>
</dbReference>
<accession>A0A1G2NGG1</accession>
<evidence type="ECO:0000313" key="2">
    <source>
        <dbReference type="EMBL" id="OHA35154.1"/>
    </source>
</evidence>
<comment type="caution">
    <text evidence="2">The sequence shown here is derived from an EMBL/GenBank/DDBJ whole genome shotgun (WGS) entry which is preliminary data.</text>
</comment>
<organism evidence="2 3">
    <name type="scientific">Candidatus Taylorbacteria bacterium RIFCSPLOWO2_01_FULL_48_100</name>
    <dbReference type="NCBI Taxonomy" id="1802322"/>
    <lineage>
        <taxon>Bacteria</taxon>
        <taxon>Candidatus Tayloriibacteriota</taxon>
    </lineage>
</organism>
<dbReference type="EMBL" id="MHSA01000001">
    <property type="protein sequence ID" value="OHA35154.1"/>
    <property type="molecule type" value="Genomic_DNA"/>
</dbReference>
<dbReference type="Proteomes" id="UP000177797">
    <property type="component" value="Unassembled WGS sequence"/>
</dbReference>
<dbReference type="Pfam" id="PF08241">
    <property type="entry name" value="Methyltransf_11"/>
    <property type="match status" value="1"/>
</dbReference>
<protein>
    <recommendedName>
        <fullName evidence="1">Methyltransferase type 11 domain-containing protein</fullName>
    </recommendedName>
</protein>
<evidence type="ECO:0000313" key="3">
    <source>
        <dbReference type="Proteomes" id="UP000177797"/>
    </source>
</evidence>
<reference evidence="2 3" key="1">
    <citation type="journal article" date="2016" name="Nat. Commun.">
        <title>Thousands of microbial genomes shed light on interconnected biogeochemical processes in an aquifer system.</title>
        <authorList>
            <person name="Anantharaman K."/>
            <person name="Brown C.T."/>
            <person name="Hug L.A."/>
            <person name="Sharon I."/>
            <person name="Castelle C.J."/>
            <person name="Probst A.J."/>
            <person name="Thomas B.C."/>
            <person name="Singh A."/>
            <person name="Wilkins M.J."/>
            <person name="Karaoz U."/>
            <person name="Brodie E.L."/>
            <person name="Williams K.H."/>
            <person name="Hubbard S.S."/>
            <person name="Banfield J.F."/>
        </authorList>
    </citation>
    <scope>NUCLEOTIDE SEQUENCE [LARGE SCALE GENOMIC DNA]</scope>
</reference>